<reference evidence="2" key="2">
    <citation type="submission" date="2023-06" db="EMBL/GenBank/DDBJ databases">
        <authorList>
            <consortium name="Lawrence Berkeley National Laboratory"/>
            <person name="Haridas S."/>
            <person name="Hensen N."/>
            <person name="Bonometti L."/>
            <person name="Westerberg I."/>
            <person name="Brannstrom I.O."/>
            <person name="Guillou S."/>
            <person name="Cros-Aarteil S."/>
            <person name="Calhoun S."/>
            <person name="Kuo A."/>
            <person name="Mondo S."/>
            <person name="Pangilinan J."/>
            <person name="Riley R."/>
            <person name="Labutti K."/>
            <person name="Andreopoulos B."/>
            <person name="Lipzen A."/>
            <person name="Chen C."/>
            <person name="Yanf M."/>
            <person name="Daum C."/>
            <person name="Ng V."/>
            <person name="Clum A."/>
            <person name="Steindorff A."/>
            <person name="Ohm R."/>
            <person name="Martin F."/>
            <person name="Silar P."/>
            <person name="Natvig D."/>
            <person name="Lalanne C."/>
            <person name="Gautier V."/>
            <person name="Ament-Velasquez S.L."/>
            <person name="Kruys A."/>
            <person name="Hutchinson M.I."/>
            <person name="Powell A.J."/>
            <person name="Barry K."/>
            <person name="Miller A.N."/>
            <person name="Grigoriev I.V."/>
            <person name="Debuchy R."/>
            <person name="Gladieux P."/>
            <person name="Thoren M.H."/>
            <person name="Johannesson H."/>
        </authorList>
    </citation>
    <scope>NUCLEOTIDE SEQUENCE</scope>
    <source>
        <strain evidence="2">SMH4131-1</strain>
    </source>
</reference>
<sequence>MIRTTVGCARRGLVNSARLGQGAAWAWPRCSSNWKHPQQERDSEDVGSGSIPSPNLLIQTYVNPNVYIPGPWILQKAAEYDLGFPPQFRLVKGQVPDAAIRVLVSPKHCIAFTHMKYFTQLRHPLTDKFFGLYKAIMDKPLWLQLKMVTDGNKSKSVVRSTSKRVVKKAFIQALKLHGYDSWGRARDKGAIKDLFGTVKLHISRPKEVTQTKFEDLVAFLSETIDRQIKSTLSRPPSPARHIKNDGPRDGGRAQPRAPDTRTGSKKDFSGRPQPARRRKAA</sequence>
<dbReference type="AlphaFoldDB" id="A0AAE0J2D3"/>
<dbReference type="Proteomes" id="UP001286456">
    <property type="component" value="Unassembled WGS sequence"/>
</dbReference>
<protein>
    <submittedName>
        <fullName evidence="2">Uncharacterized protein</fullName>
    </submittedName>
</protein>
<dbReference type="EMBL" id="JAUEPO010000001">
    <property type="protein sequence ID" value="KAK3335677.1"/>
    <property type="molecule type" value="Genomic_DNA"/>
</dbReference>
<feature type="compositionally biased region" description="Basic and acidic residues" evidence="1">
    <location>
        <begin position="258"/>
        <end position="269"/>
    </location>
</feature>
<proteinExistence type="predicted"/>
<evidence type="ECO:0000256" key="1">
    <source>
        <dbReference type="SAM" id="MobiDB-lite"/>
    </source>
</evidence>
<gene>
    <name evidence="2" type="ORF">B0T19DRAFT_15282</name>
</gene>
<feature type="compositionally biased region" description="Basic and acidic residues" evidence="1">
    <location>
        <begin position="242"/>
        <end position="251"/>
    </location>
</feature>
<evidence type="ECO:0000313" key="3">
    <source>
        <dbReference type="Proteomes" id="UP001286456"/>
    </source>
</evidence>
<keyword evidence="3" id="KW-1185">Reference proteome</keyword>
<reference evidence="2" key="1">
    <citation type="journal article" date="2023" name="Mol. Phylogenet. Evol.">
        <title>Genome-scale phylogeny and comparative genomics of the fungal order Sordariales.</title>
        <authorList>
            <person name="Hensen N."/>
            <person name="Bonometti L."/>
            <person name="Westerberg I."/>
            <person name="Brannstrom I.O."/>
            <person name="Guillou S."/>
            <person name="Cros-Aarteil S."/>
            <person name="Calhoun S."/>
            <person name="Haridas S."/>
            <person name="Kuo A."/>
            <person name="Mondo S."/>
            <person name="Pangilinan J."/>
            <person name="Riley R."/>
            <person name="LaButti K."/>
            <person name="Andreopoulos B."/>
            <person name="Lipzen A."/>
            <person name="Chen C."/>
            <person name="Yan M."/>
            <person name="Daum C."/>
            <person name="Ng V."/>
            <person name="Clum A."/>
            <person name="Steindorff A."/>
            <person name="Ohm R.A."/>
            <person name="Martin F."/>
            <person name="Silar P."/>
            <person name="Natvig D.O."/>
            <person name="Lalanne C."/>
            <person name="Gautier V."/>
            <person name="Ament-Velasquez S.L."/>
            <person name="Kruys A."/>
            <person name="Hutchinson M.I."/>
            <person name="Powell A.J."/>
            <person name="Barry K."/>
            <person name="Miller A.N."/>
            <person name="Grigoriev I.V."/>
            <person name="Debuchy R."/>
            <person name="Gladieux P."/>
            <person name="Hiltunen Thoren M."/>
            <person name="Johannesson H."/>
        </authorList>
    </citation>
    <scope>NUCLEOTIDE SEQUENCE</scope>
    <source>
        <strain evidence="2">SMH4131-1</strain>
    </source>
</reference>
<feature type="region of interest" description="Disordered" evidence="1">
    <location>
        <begin position="229"/>
        <end position="281"/>
    </location>
</feature>
<accession>A0AAE0J2D3</accession>
<organism evidence="2 3">
    <name type="scientific">Cercophora scortea</name>
    <dbReference type="NCBI Taxonomy" id="314031"/>
    <lineage>
        <taxon>Eukaryota</taxon>
        <taxon>Fungi</taxon>
        <taxon>Dikarya</taxon>
        <taxon>Ascomycota</taxon>
        <taxon>Pezizomycotina</taxon>
        <taxon>Sordariomycetes</taxon>
        <taxon>Sordariomycetidae</taxon>
        <taxon>Sordariales</taxon>
        <taxon>Lasiosphaeriaceae</taxon>
        <taxon>Cercophora</taxon>
    </lineage>
</organism>
<evidence type="ECO:0000313" key="2">
    <source>
        <dbReference type="EMBL" id="KAK3335677.1"/>
    </source>
</evidence>
<name>A0AAE0J2D3_9PEZI</name>
<comment type="caution">
    <text evidence="2">The sequence shown here is derived from an EMBL/GenBank/DDBJ whole genome shotgun (WGS) entry which is preliminary data.</text>
</comment>